<evidence type="ECO:0000256" key="2">
    <source>
        <dbReference type="ARBA" id="ARBA00022448"/>
    </source>
</evidence>
<feature type="transmembrane region" description="Helical" evidence="6">
    <location>
        <begin position="20"/>
        <end position="41"/>
    </location>
</feature>
<comment type="subcellular location">
    <subcellularLocation>
        <location evidence="1">Cell membrane</location>
        <topology evidence="1">Multi-pass membrane protein</topology>
    </subcellularLocation>
</comment>
<feature type="transmembrane region" description="Helical" evidence="6">
    <location>
        <begin position="85"/>
        <end position="108"/>
    </location>
</feature>
<dbReference type="Gene3D" id="1.20.1250.20">
    <property type="entry name" value="MFS general substrate transporter like domains"/>
    <property type="match status" value="1"/>
</dbReference>
<dbReference type="Pfam" id="PF07690">
    <property type="entry name" value="MFS_1"/>
    <property type="match status" value="1"/>
</dbReference>
<dbReference type="PANTHER" id="PTHR42718">
    <property type="entry name" value="MAJOR FACILITATOR SUPERFAMILY MULTIDRUG TRANSPORTER MFSC"/>
    <property type="match status" value="1"/>
</dbReference>
<feature type="transmembrane region" description="Helical" evidence="6">
    <location>
        <begin position="262"/>
        <end position="285"/>
    </location>
</feature>
<dbReference type="RefSeq" id="WP_170843959.1">
    <property type="nucleotide sequence ID" value="NZ_FOBW01000020.1"/>
</dbReference>
<keyword evidence="3 6" id="KW-0812">Transmembrane</keyword>
<dbReference type="PROSITE" id="PS50850">
    <property type="entry name" value="MFS"/>
    <property type="match status" value="1"/>
</dbReference>
<feature type="transmembrane region" description="Helical" evidence="6">
    <location>
        <begin position="53"/>
        <end position="73"/>
    </location>
</feature>
<keyword evidence="4 6" id="KW-1133">Transmembrane helix</keyword>
<accession>A0A1H8J959</accession>
<dbReference type="PRINTS" id="PR01036">
    <property type="entry name" value="TCRTETB"/>
</dbReference>
<feature type="transmembrane region" description="Helical" evidence="6">
    <location>
        <begin position="297"/>
        <end position="315"/>
    </location>
</feature>
<feature type="transmembrane region" description="Helical" evidence="6">
    <location>
        <begin position="351"/>
        <end position="375"/>
    </location>
</feature>
<keyword evidence="9" id="KW-1185">Reference proteome</keyword>
<keyword evidence="5 6" id="KW-0472">Membrane</keyword>
<feature type="transmembrane region" description="Helical" evidence="6">
    <location>
        <begin position="430"/>
        <end position="451"/>
    </location>
</feature>
<feature type="domain" description="Major facilitator superfamily (MFS) profile" evidence="7">
    <location>
        <begin position="19"/>
        <end position="456"/>
    </location>
</feature>
<dbReference type="Proteomes" id="UP000198553">
    <property type="component" value="Unassembled WGS sequence"/>
</dbReference>
<dbReference type="SUPFAM" id="SSF103473">
    <property type="entry name" value="MFS general substrate transporter"/>
    <property type="match status" value="1"/>
</dbReference>
<feature type="transmembrane region" description="Helical" evidence="6">
    <location>
        <begin position="227"/>
        <end position="242"/>
    </location>
</feature>
<evidence type="ECO:0000313" key="8">
    <source>
        <dbReference type="EMBL" id="SEN77302.1"/>
    </source>
</evidence>
<dbReference type="STRING" id="930146.SAMN05192533_12040"/>
<feature type="transmembrane region" description="Helical" evidence="6">
    <location>
        <begin position="174"/>
        <end position="192"/>
    </location>
</feature>
<feature type="transmembrane region" description="Helical" evidence="6">
    <location>
        <begin position="147"/>
        <end position="168"/>
    </location>
</feature>
<dbReference type="GO" id="GO:0005886">
    <property type="term" value="C:plasma membrane"/>
    <property type="evidence" value="ECO:0007669"/>
    <property type="project" value="UniProtKB-SubCell"/>
</dbReference>
<protein>
    <submittedName>
        <fullName evidence="8">MFS transporter, DHA2 family, metal-tetracycline-proton antiporter</fullName>
    </submittedName>
</protein>
<reference evidence="9" key="1">
    <citation type="submission" date="2016-10" db="EMBL/GenBank/DDBJ databases">
        <authorList>
            <person name="Varghese N."/>
            <person name="Submissions S."/>
        </authorList>
    </citation>
    <scope>NUCLEOTIDE SEQUENCE [LARGE SCALE GENOMIC DNA]</scope>
    <source>
        <strain evidence="9">B48,IBRC-M 10115,DSM 25386,CECT 8001</strain>
    </source>
</reference>
<dbReference type="GO" id="GO:0022857">
    <property type="term" value="F:transmembrane transporter activity"/>
    <property type="evidence" value="ECO:0007669"/>
    <property type="project" value="InterPro"/>
</dbReference>
<feature type="transmembrane region" description="Helical" evidence="6">
    <location>
        <begin position="327"/>
        <end position="345"/>
    </location>
</feature>
<gene>
    <name evidence="8" type="ORF">SAMN05192533_12040</name>
</gene>
<dbReference type="InterPro" id="IPR036259">
    <property type="entry name" value="MFS_trans_sf"/>
</dbReference>
<feature type="transmembrane region" description="Helical" evidence="6">
    <location>
        <begin position="204"/>
        <end position="221"/>
    </location>
</feature>
<dbReference type="AlphaFoldDB" id="A0A1H8J959"/>
<keyword evidence="2" id="KW-0813">Transport</keyword>
<evidence type="ECO:0000256" key="3">
    <source>
        <dbReference type="ARBA" id="ARBA00022692"/>
    </source>
</evidence>
<evidence type="ECO:0000256" key="5">
    <source>
        <dbReference type="ARBA" id="ARBA00023136"/>
    </source>
</evidence>
<name>A0A1H8J959_9BACI</name>
<dbReference type="EMBL" id="FOBW01000020">
    <property type="protein sequence ID" value="SEN77302.1"/>
    <property type="molecule type" value="Genomic_DNA"/>
</dbReference>
<feature type="transmembrane region" description="Helical" evidence="6">
    <location>
        <begin position="387"/>
        <end position="410"/>
    </location>
</feature>
<evidence type="ECO:0000256" key="1">
    <source>
        <dbReference type="ARBA" id="ARBA00004651"/>
    </source>
</evidence>
<dbReference type="Gene3D" id="1.20.1720.10">
    <property type="entry name" value="Multidrug resistance protein D"/>
    <property type="match status" value="1"/>
</dbReference>
<evidence type="ECO:0000313" key="9">
    <source>
        <dbReference type="Proteomes" id="UP000198553"/>
    </source>
</evidence>
<dbReference type="PANTHER" id="PTHR42718:SF9">
    <property type="entry name" value="MAJOR FACILITATOR SUPERFAMILY MULTIDRUG TRANSPORTER MFSC"/>
    <property type="match status" value="1"/>
</dbReference>
<organism evidence="8 9">
    <name type="scientific">Mesobacillus persicus</name>
    <dbReference type="NCBI Taxonomy" id="930146"/>
    <lineage>
        <taxon>Bacteria</taxon>
        <taxon>Bacillati</taxon>
        <taxon>Bacillota</taxon>
        <taxon>Bacilli</taxon>
        <taxon>Bacillales</taxon>
        <taxon>Bacillaceae</taxon>
        <taxon>Mesobacillus</taxon>
    </lineage>
</organism>
<evidence type="ECO:0000256" key="4">
    <source>
        <dbReference type="ARBA" id="ARBA00022989"/>
    </source>
</evidence>
<evidence type="ECO:0000256" key="6">
    <source>
        <dbReference type="SAM" id="Phobius"/>
    </source>
</evidence>
<evidence type="ECO:0000259" key="7">
    <source>
        <dbReference type="PROSITE" id="PS50850"/>
    </source>
</evidence>
<feature type="transmembrane region" description="Helical" evidence="6">
    <location>
        <begin position="114"/>
        <end position="135"/>
    </location>
</feature>
<proteinExistence type="predicted"/>
<sequence length="469" mass="51165">MLRKEHQEENLQIKHEYLLYSAIFLNTLIVVVNTSMFNVALPSIADDFNLSPGASSLIVSSYSTVFAISAVLYSKLSNSFQLKNLLTFGMLCLAVGSLLGMFSNAFYLLVLARVIQAAGASSISALGIIITTRYIPFYRRGAAMARVAAAVTLGFGLGPLLGGVITEYTGWENLFAISILAILTIPVYQYLLPREASYGNKMDVLGLLWLVGGIVSLLLLLATKNGLFIPGILCLWLFWKHIEKAETPFIQPDTLKNRTIAYLFGIVFITFFINFAIMFVTPLLLVEIFHITNVAKLGLILFPAAILSSLASNLIGRAVDRFGAMKVILAGISCLFLATFSFSAFGYQSIVIVLIAFIIGSSGFVCITTGVPNIISEHLPPDQANTAIGTLQLCQYIGGAFGVTVSGMVLDQFVLSKALNPFWHHSGNEFSQTYLVLCFIAVVAGVLYYTLNKKQRSKNIPFHEVKKGL</sequence>
<dbReference type="InterPro" id="IPR011701">
    <property type="entry name" value="MFS"/>
</dbReference>
<dbReference type="InterPro" id="IPR020846">
    <property type="entry name" value="MFS_dom"/>
</dbReference>